<evidence type="ECO:0000259" key="12">
    <source>
        <dbReference type="Pfam" id="PF23096"/>
    </source>
</evidence>
<evidence type="ECO:0000256" key="2">
    <source>
        <dbReference type="ARBA" id="ARBA00004496"/>
    </source>
</evidence>
<evidence type="ECO:0000256" key="6">
    <source>
        <dbReference type="ARBA" id="ARBA00022763"/>
    </source>
</evidence>
<keyword evidence="4" id="KW-0963">Cytoplasm</keyword>
<dbReference type="Proteomes" id="UP000310158">
    <property type="component" value="Unassembled WGS sequence"/>
</dbReference>
<evidence type="ECO:0000313" key="13">
    <source>
        <dbReference type="EMBL" id="THH18097.1"/>
    </source>
</evidence>
<sequence>MEALLLDVQSLLGLQSSGFSVDAIMDDDTLSTPDTPVEAGFMSPNEVAMERQRASLLTYLSSVPYQCETPEEMQEKLEFIVGKLAVCIESKNWLVLATYNGALQCWLLMRYPISKPIRAKLVRLCYELCLLPGIEPRVLHNWVDMFTRLLVDRPDARRKLEATDLQLPWKPLWRVLQKELWTDAKLYNSSRNIVNVLLFLASKSNRYFSAEDIPEMLSTLIPLITQDTYLAIIPVVVSFVPPTHTHLYLPTLFKLWEAFNSSIIDDRLIELVGELSEEHVAGTAGDAGPDGGAKWKDVGIWTSKEWTALVGKALGSMNVPVGGSGGASTTGAYADSASEAVVVRVKKSTNRFGYLAKISAGNSSTQHPGYLAGSKALDSLDKLIISTESFFHPSNSGLWTMSLTSFLSRLTYEFSKRWAEEEQPACKTPVTHRLSPAIRRAFVMTLRSPALLAMFSKDPLSMSHAQSSLRFLAMLEPGLVMPELLERAYGGLEIVNETHRTTAVLSMLSGIALPLVSEKVWVGGQKHIVPLLELCIPGIDLNDPIKTVCTTMFIVSVVQHIKIGDLSMTQSGLSLSSDAPSEDRMDVGQDVHLPDGTDNEVISVLSKEEERILVRENTASFADWVTSFFRRVFALYENLPEEGGKKNMTGGKQEENVLKSLKSTLDVICLHLSDSLFDLVLKLVYDYATTNAKSNAVRAFGQLISSLARAKPAQTIDKFLPFCSMQIREELKHGASSVRTTSSNVPVPSDTTLHWNMSILRGCFGYDGVSLLKHKAQILDLLSLLVDKTFSERGWGGTGRLLARIMATLSGTYPLNSRFVNDDEWYDPEFNKDHNIHWGKMYKAEDVKVEWHVPSSDEIAFVLEILDSIVAPALDKVEVLLEGPGAWDNADRNDFCRQVLFFVVAILFMLIAGRCDSYLHVVRCAWNGLTTFWQEGPKEVVRSGLDERTEVEALVVSPLDVQAGFVLTDPVDPRHQKAMAHRERVGHVIHRAAMALGQGHEGEDHIDAVLSLTKAIDGYLLDYAMSRADFDTLHKNYTQARDLNRVWPRQKHNSRLVLMKRAQVHHSGRVYMHSLYRRRSALDDLLLSDLVELSLSSYTRVRRYAQSVLRNVCGYYVRSTGIMLRTLFGALVKGTDPDRMKGALYVLWDKGIATYAIADCKDPGLYGRYLTSLLDCQHQEKACLCPIPENSIANDCVAHLAEEAIRTNAYIDDIPVLEESLLKMPARAAAREHKYEETVHDRLCLDIKQVLIFFVCRFRQSLKLHRSRPLTGDMPKFALNFLFGLLRRDAAPFEALARLFMEHTTSPHPPLRAIAQKGITKMSAFVKIRTYSKSNDELWLDEYTNPLQRKIQIKSDAEFRELIQQPIRFDSEVQSLYIDKLRSGFLTWLPYTMAYAAVPPGAAPFSWDPACQPALQAIGAVMRQDNYFTDLTMLWGQESSRNASNPEVRLNNIVFVKMIAKMFQGAEFDKILSVIEPLLWEVDRFKQRAGVEVLMGLSRGSKHWPKQLSDQLWRWIMSRFDRIFAQIKPDTISFWEAFVNTHLETRDLRRSAPLMSWIHSLPLESALQSDSAFAMTKSFSILGCYMDTVGFRDPQLADNYFNMFLDNCNVGYAEMRITIAQNLFVIIASRWRPSYPSVETFLHACQTTEDPLRIREALYMPRFLSIIQQMPKWKQERFPPPRVAQSQYDKVGLTLLRWIWASFYGPQAPLMFTYISPMMPEIIRMTELSDDSDLQVHSQAVLYIISAVVPPSGSVDAIIANFVEAIKSSTSWRIRLNALPALVVFFYRNLLSISDASVIMDVVINCLSDENVEVREMASKALSGIVRVSQRRSIVHLKNHFVSLARKVKLPPRQDPKYAESLRTLHSAILGLCALIESFPYSVETWMPSLTDVLALHATDPPPISTTIRKSASEFKKTHQDTWHKDQLAFDEDQLQNLSTMLVGTSYYA</sequence>
<evidence type="ECO:0008006" key="15">
    <source>
        <dbReference type="Google" id="ProtNLM"/>
    </source>
</evidence>
<dbReference type="InterPro" id="IPR021843">
    <property type="entry name" value="PSME4_C"/>
</dbReference>
<keyword evidence="14" id="KW-1185">Reference proteome</keyword>
<evidence type="ECO:0000256" key="9">
    <source>
        <dbReference type="PROSITE-ProRule" id="PRU00103"/>
    </source>
</evidence>
<comment type="similarity">
    <text evidence="3">Belongs to the BLM10 family.</text>
</comment>
<dbReference type="OrthoDB" id="17907at2759"/>
<comment type="caution">
    <text evidence="13">The sequence shown here is derived from an EMBL/GenBank/DDBJ whole genome shotgun (WGS) entry which is preliminary data.</text>
</comment>
<proteinExistence type="inferred from homology"/>
<dbReference type="PROSITE" id="PS50077">
    <property type="entry name" value="HEAT_REPEAT"/>
    <property type="match status" value="1"/>
</dbReference>
<reference evidence="13 14" key="1">
    <citation type="submission" date="2019-02" db="EMBL/GenBank/DDBJ databases">
        <title>Genome sequencing of the rare red list fungi Bondarzewia mesenterica.</title>
        <authorList>
            <person name="Buettner E."/>
            <person name="Kellner H."/>
        </authorList>
    </citation>
    <scope>NUCLEOTIDE SEQUENCE [LARGE SCALE GENOMIC DNA]</scope>
    <source>
        <strain evidence="13 14">DSM 108281</strain>
    </source>
</reference>
<keyword evidence="7" id="KW-0234">DNA repair</keyword>
<name>A0A4S4M108_9AGAM</name>
<evidence type="ECO:0000256" key="3">
    <source>
        <dbReference type="ARBA" id="ARBA00005739"/>
    </source>
</evidence>
<evidence type="ECO:0000256" key="5">
    <source>
        <dbReference type="ARBA" id="ARBA00022737"/>
    </source>
</evidence>
<dbReference type="Pfam" id="PF02985">
    <property type="entry name" value="HEAT"/>
    <property type="match status" value="1"/>
</dbReference>
<dbReference type="PANTHER" id="PTHR32170">
    <property type="entry name" value="PROTEASOME ACTIVATOR COMPLEX SUBUNIT 4"/>
    <property type="match status" value="1"/>
</dbReference>
<dbReference type="InterPro" id="IPR011989">
    <property type="entry name" value="ARM-like"/>
</dbReference>
<dbReference type="InterPro" id="IPR000357">
    <property type="entry name" value="HEAT"/>
</dbReference>
<evidence type="ECO:0000256" key="1">
    <source>
        <dbReference type="ARBA" id="ARBA00004324"/>
    </source>
</evidence>
<evidence type="ECO:0000256" key="7">
    <source>
        <dbReference type="ARBA" id="ARBA00023204"/>
    </source>
</evidence>
<dbReference type="Pfam" id="PF23096">
    <property type="entry name" value="HEAT_PSME4"/>
    <property type="match status" value="1"/>
</dbReference>
<accession>A0A4S4M108</accession>
<dbReference type="GO" id="GO:0070628">
    <property type="term" value="F:proteasome binding"/>
    <property type="evidence" value="ECO:0007669"/>
    <property type="project" value="InterPro"/>
</dbReference>
<feature type="domain" description="Proteasome activator complex subunit 4 C-terminal" evidence="10">
    <location>
        <begin position="1864"/>
        <end position="1949"/>
    </location>
</feature>
<evidence type="ECO:0000313" key="14">
    <source>
        <dbReference type="Proteomes" id="UP000310158"/>
    </source>
</evidence>
<dbReference type="PANTHER" id="PTHR32170:SF3">
    <property type="entry name" value="PROTEASOME ACTIVATOR COMPLEX SUBUNIT 4"/>
    <property type="match status" value="1"/>
</dbReference>
<feature type="domain" description="Proteasome activator complex subunit 4-like HEAT repeat-like" evidence="12">
    <location>
        <begin position="1469"/>
        <end position="1562"/>
    </location>
</feature>
<evidence type="ECO:0000259" key="11">
    <source>
        <dbReference type="Pfam" id="PF16507"/>
    </source>
</evidence>
<dbReference type="Pfam" id="PF16507">
    <property type="entry name" value="HEAT_PSME4_mid"/>
    <property type="match status" value="1"/>
</dbReference>
<keyword evidence="8" id="KW-0539">Nucleus</keyword>
<dbReference type="Gene3D" id="1.25.10.10">
    <property type="entry name" value="Leucine-rich Repeat Variant"/>
    <property type="match status" value="1"/>
</dbReference>
<dbReference type="InterPro" id="IPR016024">
    <property type="entry name" value="ARM-type_fold"/>
</dbReference>
<dbReference type="SUPFAM" id="SSF48371">
    <property type="entry name" value="ARM repeat"/>
    <property type="match status" value="2"/>
</dbReference>
<dbReference type="InterPro" id="IPR021133">
    <property type="entry name" value="HEAT_type_2"/>
</dbReference>
<dbReference type="GO" id="GO:0016504">
    <property type="term" value="F:peptidase activator activity"/>
    <property type="evidence" value="ECO:0007669"/>
    <property type="project" value="InterPro"/>
</dbReference>
<feature type="repeat" description="HEAT" evidence="9">
    <location>
        <begin position="1799"/>
        <end position="1837"/>
    </location>
</feature>
<feature type="domain" description="Proteasome activator Blm10 middle HEAT repeats region" evidence="11">
    <location>
        <begin position="380"/>
        <end position="902"/>
    </location>
</feature>
<evidence type="ECO:0000259" key="10">
    <source>
        <dbReference type="Pfam" id="PF11919"/>
    </source>
</evidence>
<dbReference type="InterPro" id="IPR032430">
    <property type="entry name" value="Blm10_mid"/>
</dbReference>
<dbReference type="GO" id="GO:0016607">
    <property type="term" value="C:nuclear speck"/>
    <property type="evidence" value="ECO:0007669"/>
    <property type="project" value="UniProtKB-SubCell"/>
</dbReference>
<keyword evidence="5" id="KW-0677">Repeat</keyword>
<dbReference type="GO" id="GO:0005829">
    <property type="term" value="C:cytosol"/>
    <property type="evidence" value="ECO:0007669"/>
    <property type="project" value="TreeGrafter"/>
</dbReference>
<keyword evidence="6" id="KW-0227">DNA damage</keyword>
<comment type="subcellular location">
    <subcellularLocation>
        <location evidence="2">Cytoplasm</location>
    </subcellularLocation>
    <subcellularLocation>
        <location evidence="1">Nucleus speckle</location>
    </subcellularLocation>
</comment>
<evidence type="ECO:0000256" key="8">
    <source>
        <dbReference type="ARBA" id="ARBA00023242"/>
    </source>
</evidence>
<evidence type="ECO:0000256" key="4">
    <source>
        <dbReference type="ARBA" id="ARBA00022490"/>
    </source>
</evidence>
<protein>
    <recommendedName>
        <fullName evidence="15">Proteasome activator Blm10 mid region domain-containing protein</fullName>
    </recommendedName>
</protein>
<dbReference type="InterPro" id="IPR035309">
    <property type="entry name" value="PSME4"/>
</dbReference>
<dbReference type="EMBL" id="SGPL01000087">
    <property type="protein sequence ID" value="THH18097.1"/>
    <property type="molecule type" value="Genomic_DNA"/>
</dbReference>
<dbReference type="GO" id="GO:0006281">
    <property type="term" value="P:DNA repair"/>
    <property type="evidence" value="ECO:0007669"/>
    <property type="project" value="UniProtKB-KW"/>
</dbReference>
<dbReference type="InterPro" id="IPR055455">
    <property type="entry name" value="HEAT_PSME4"/>
</dbReference>
<dbReference type="GO" id="GO:0010499">
    <property type="term" value="P:proteasomal ubiquitin-independent protein catabolic process"/>
    <property type="evidence" value="ECO:0007669"/>
    <property type="project" value="TreeGrafter"/>
</dbReference>
<gene>
    <name evidence="13" type="ORF">EW146_g2829</name>
</gene>
<dbReference type="Pfam" id="PF11919">
    <property type="entry name" value="PSME4_C"/>
    <property type="match status" value="1"/>
</dbReference>
<organism evidence="13 14">
    <name type="scientific">Bondarzewia mesenterica</name>
    <dbReference type="NCBI Taxonomy" id="1095465"/>
    <lineage>
        <taxon>Eukaryota</taxon>
        <taxon>Fungi</taxon>
        <taxon>Dikarya</taxon>
        <taxon>Basidiomycota</taxon>
        <taxon>Agaricomycotina</taxon>
        <taxon>Agaricomycetes</taxon>
        <taxon>Russulales</taxon>
        <taxon>Bondarzewiaceae</taxon>
        <taxon>Bondarzewia</taxon>
    </lineage>
</organism>